<dbReference type="InterPro" id="IPR019052">
    <property type="entry name" value="DUF2383"/>
</dbReference>
<organism evidence="2 3">
    <name type="scientific">Hyphomonas atlantica</name>
    <dbReference type="NCBI Taxonomy" id="1280948"/>
    <lineage>
        <taxon>Bacteria</taxon>
        <taxon>Pseudomonadati</taxon>
        <taxon>Pseudomonadota</taxon>
        <taxon>Alphaproteobacteria</taxon>
        <taxon>Hyphomonadales</taxon>
        <taxon>Hyphomonadaceae</taxon>
        <taxon>Hyphomonas</taxon>
    </lineage>
</organism>
<feature type="domain" description="DUF2383" evidence="1">
    <location>
        <begin position="9"/>
        <end position="116"/>
    </location>
</feature>
<sequence>MSDTMNKTEIDALNDVTKVLIDSQKGYEKCADVTDENFAFQAEFRRRANDRAGLINRIQQQVRSLGGEPQTEGGTLGALHRTLTEFSSLFQNDAKAALEAVDDGEAHLASAIKDRMDKPEVQGQSQALLQEAYASASEGEAFADRLS</sequence>
<evidence type="ECO:0000313" key="2">
    <source>
        <dbReference type="EMBL" id="HBQ47990.1"/>
    </source>
</evidence>
<dbReference type="InterPro" id="IPR012347">
    <property type="entry name" value="Ferritin-like"/>
</dbReference>
<protein>
    <recommendedName>
        <fullName evidence="1">DUF2383 domain-containing protein</fullName>
    </recommendedName>
</protein>
<evidence type="ECO:0000313" key="3">
    <source>
        <dbReference type="Proteomes" id="UP000263957"/>
    </source>
</evidence>
<gene>
    <name evidence="2" type="ORF">DD728_03740</name>
</gene>
<dbReference type="Proteomes" id="UP000263957">
    <property type="component" value="Unassembled WGS sequence"/>
</dbReference>
<dbReference type="NCBIfam" id="TIGR02284">
    <property type="entry name" value="PA2169 family four-helix-bundle protein"/>
    <property type="match status" value="1"/>
</dbReference>
<name>A0A356W325_9PROT</name>
<comment type="caution">
    <text evidence="2">The sequence shown here is derived from an EMBL/GenBank/DDBJ whole genome shotgun (WGS) entry which is preliminary data.</text>
</comment>
<dbReference type="EMBL" id="DOGS01000077">
    <property type="protein sequence ID" value="HBQ47990.1"/>
    <property type="molecule type" value="Genomic_DNA"/>
</dbReference>
<proteinExistence type="predicted"/>
<dbReference type="Pfam" id="PF09537">
    <property type="entry name" value="DUF2383"/>
    <property type="match status" value="1"/>
</dbReference>
<reference evidence="2 3" key="1">
    <citation type="journal article" date="2018" name="Nat. Biotechnol.">
        <title>A standardized bacterial taxonomy based on genome phylogeny substantially revises the tree of life.</title>
        <authorList>
            <person name="Parks D.H."/>
            <person name="Chuvochina M."/>
            <person name="Waite D.W."/>
            <person name="Rinke C."/>
            <person name="Skarshewski A."/>
            <person name="Chaumeil P.A."/>
            <person name="Hugenholtz P."/>
        </authorList>
    </citation>
    <scope>NUCLEOTIDE SEQUENCE [LARGE SCALE GENOMIC DNA]</scope>
    <source>
        <strain evidence="2">UBA10378</strain>
    </source>
</reference>
<accession>A0A356W325</accession>
<dbReference type="InterPro" id="IPR011971">
    <property type="entry name" value="CHP02284"/>
</dbReference>
<evidence type="ECO:0000259" key="1">
    <source>
        <dbReference type="Pfam" id="PF09537"/>
    </source>
</evidence>
<dbReference type="AlphaFoldDB" id="A0A356W325"/>
<dbReference type="Gene3D" id="1.20.1260.10">
    <property type="match status" value="1"/>
</dbReference>